<name>A0A8T0UQ46_PANVG</name>
<dbReference type="InterPro" id="IPR007658">
    <property type="entry name" value="DUF594"/>
</dbReference>
<keyword evidence="2" id="KW-0472">Membrane</keyword>
<dbReference type="Proteomes" id="UP000823388">
    <property type="component" value="Chromosome 3K"/>
</dbReference>
<comment type="caution">
    <text evidence="4">The sequence shown here is derived from an EMBL/GenBank/DDBJ whole genome shotgun (WGS) entry which is preliminary data.</text>
</comment>
<dbReference type="AlphaFoldDB" id="A0A8T0UQ46"/>
<dbReference type="Pfam" id="PF04578">
    <property type="entry name" value="DUF594"/>
    <property type="match status" value="1"/>
</dbReference>
<accession>A0A8T0UQ46</accession>
<gene>
    <name evidence="4" type="ORF">PVAP13_3KG175000</name>
</gene>
<evidence type="ECO:0000256" key="2">
    <source>
        <dbReference type="SAM" id="Phobius"/>
    </source>
</evidence>
<evidence type="ECO:0000313" key="5">
    <source>
        <dbReference type="Proteomes" id="UP000823388"/>
    </source>
</evidence>
<feature type="region of interest" description="Disordered" evidence="1">
    <location>
        <begin position="624"/>
        <end position="649"/>
    </location>
</feature>
<feature type="domain" description="DUF4220" evidence="3">
    <location>
        <begin position="50"/>
        <end position="457"/>
    </location>
</feature>
<evidence type="ECO:0000259" key="3">
    <source>
        <dbReference type="Pfam" id="PF13968"/>
    </source>
</evidence>
<feature type="region of interest" description="Disordered" evidence="1">
    <location>
        <begin position="728"/>
        <end position="791"/>
    </location>
</feature>
<dbReference type="Pfam" id="PF13968">
    <property type="entry name" value="DUF4220"/>
    <property type="match status" value="1"/>
</dbReference>
<reference evidence="4" key="1">
    <citation type="submission" date="2020-05" db="EMBL/GenBank/DDBJ databases">
        <title>WGS assembly of Panicum virgatum.</title>
        <authorList>
            <person name="Lovell J.T."/>
            <person name="Jenkins J."/>
            <person name="Shu S."/>
            <person name="Juenger T.E."/>
            <person name="Schmutz J."/>
        </authorList>
    </citation>
    <scope>NUCLEOTIDE SEQUENCE</scope>
    <source>
        <strain evidence="4">AP13</strain>
    </source>
</reference>
<feature type="compositionally biased region" description="Low complexity" evidence="1">
    <location>
        <begin position="738"/>
        <end position="759"/>
    </location>
</feature>
<dbReference type="PANTHER" id="PTHR31325">
    <property type="entry name" value="OS01G0798800 PROTEIN-RELATED"/>
    <property type="match status" value="1"/>
</dbReference>
<feature type="transmembrane region" description="Helical" evidence="2">
    <location>
        <begin position="47"/>
        <end position="65"/>
    </location>
</feature>
<protein>
    <recommendedName>
        <fullName evidence="3">DUF4220 domain-containing protein</fullName>
    </recommendedName>
</protein>
<organism evidence="4 5">
    <name type="scientific">Panicum virgatum</name>
    <name type="common">Blackwell switchgrass</name>
    <dbReference type="NCBI Taxonomy" id="38727"/>
    <lineage>
        <taxon>Eukaryota</taxon>
        <taxon>Viridiplantae</taxon>
        <taxon>Streptophyta</taxon>
        <taxon>Embryophyta</taxon>
        <taxon>Tracheophyta</taxon>
        <taxon>Spermatophyta</taxon>
        <taxon>Magnoliopsida</taxon>
        <taxon>Liliopsida</taxon>
        <taxon>Poales</taxon>
        <taxon>Poaceae</taxon>
        <taxon>PACMAD clade</taxon>
        <taxon>Panicoideae</taxon>
        <taxon>Panicodae</taxon>
        <taxon>Paniceae</taxon>
        <taxon>Panicinae</taxon>
        <taxon>Panicum</taxon>
        <taxon>Panicum sect. Hiantes</taxon>
    </lineage>
</organism>
<sequence>MGSVTDAVRWWEESQMRVLVLGSLLIQFLLLIFSIARRFAIRRWIRFIMWLAYLAGDALAIYALATLFNRHKKDRGGGGRILELVWAPVLLLHLGEHDGITAYNIEDNELWSRHLVTALSQVTVAIYVFCKSWPGGDERLLLATILLFVPGVLKCFAKPLALKSASINSLVSSSGAERTAKQDEGQMLLSEQREDEVEVQQEEARAAPVEDGDHSPSRCSCSWITKYIQRRQMERDAHTAALNANQTKRDDMDLLEEYVERARAPVEAGDHPNSQQEADFQTFQGRTILQRQKILNGEAYKLFVDLSSPYPRRLHIVKYFWVLSQEKAGQAHRSVREGIASAFLLLYTKIKTSPFHDERWIIIPPAISISRTALPWAAIGLFHQSHREAYNDIDVKITYAIFCSSALLEAYSFIPYILERSPEMVALAQYSLLGYFASSRKHSWMMQVVDLFGCEDFLAQRVSSCSSRRITELVLGYLKDGWDKKIQDAASYRSFNDNRGHWALEGNQDLLGWSIKGPFDESVLWHMATDFCFFLSPWRRDAHLDQGTRSECGELTACKAVRCRQMSNYMTYLLFVNPEMLLPGTRRNLFTTAYDELKDILRDNDPATMEEEGLIMQRVISIMRGKPKKPSEEESKPSSEEEPTGGSKDSFVHDAWALAQGLLDLGDDDKMWEVIQGVWVEMLCFSASRCRGYLHAKALSSGGEYLSYVWLLMSYMGMETLTERLQREELPRRQEGNSSSAAAAPPASASRKGSASSTSVIHARARAAPSTSLVHHSSASPSTDEICIDMP</sequence>
<dbReference type="InterPro" id="IPR025315">
    <property type="entry name" value="DUF4220"/>
</dbReference>
<feature type="compositionally biased region" description="Polar residues" evidence="1">
    <location>
        <begin position="769"/>
        <end position="783"/>
    </location>
</feature>
<feature type="region of interest" description="Disordered" evidence="1">
    <location>
        <begin position="190"/>
        <end position="217"/>
    </location>
</feature>
<keyword evidence="5" id="KW-1185">Reference proteome</keyword>
<feature type="compositionally biased region" description="Basic and acidic residues" evidence="1">
    <location>
        <begin position="629"/>
        <end position="639"/>
    </location>
</feature>
<evidence type="ECO:0000256" key="1">
    <source>
        <dbReference type="SAM" id="MobiDB-lite"/>
    </source>
</evidence>
<dbReference type="EMBL" id="CM029041">
    <property type="protein sequence ID" value="KAG2624800.1"/>
    <property type="molecule type" value="Genomic_DNA"/>
</dbReference>
<keyword evidence="2" id="KW-1133">Transmembrane helix</keyword>
<proteinExistence type="predicted"/>
<evidence type="ECO:0000313" key="4">
    <source>
        <dbReference type="EMBL" id="KAG2624800.1"/>
    </source>
</evidence>
<feature type="transmembrane region" description="Helical" evidence="2">
    <location>
        <begin position="16"/>
        <end position="35"/>
    </location>
</feature>
<keyword evidence="2" id="KW-0812">Transmembrane</keyword>